<feature type="region of interest" description="Disordered" evidence="6">
    <location>
        <begin position="1420"/>
        <end position="1569"/>
    </location>
</feature>
<dbReference type="Pfam" id="PF00145">
    <property type="entry name" value="DNA_methylase"/>
    <property type="match status" value="1"/>
</dbReference>
<evidence type="ECO:0000259" key="7">
    <source>
        <dbReference type="PROSITE" id="PS51194"/>
    </source>
</evidence>
<dbReference type="SUPFAM" id="SSF53335">
    <property type="entry name" value="S-adenosyl-L-methionine-dependent methyltransferases"/>
    <property type="match status" value="1"/>
</dbReference>
<dbReference type="SMART" id="SM00487">
    <property type="entry name" value="DEXDc"/>
    <property type="match status" value="1"/>
</dbReference>
<evidence type="ECO:0000256" key="1">
    <source>
        <dbReference type="ARBA" id="ARBA00022603"/>
    </source>
</evidence>
<feature type="compositionally biased region" description="Basic and acidic residues" evidence="6">
    <location>
        <begin position="480"/>
        <end position="491"/>
    </location>
</feature>
<protein>
    <recommendedName>
        <fullName evidence="7">Helicase C-terminal domain-containing protein</fullName>
    </recommendedName>
</protein>
<dbReference type="PANTHER" id="PTHR45626">
    <property type="entry name" value="TRANSCRIPTION TERMINATION FACTOR 2-RELATED"/>
    <property type="match status" value="1"/>
</dbReference>
<dbReference type="InterPro" id="IPR001650">
    <property type="entry name" value="Helicase_C-like"/>
</dbReference>
<dbReference type="Gene3D" id="3.40.50.150">
    <property type="entry name" value="Vaccinia Virus protein VP39"/>
    <property type="match status" value="1"/>
</dbReference>
<comment type="caution">
    <text evidence="8">The sequence shown here is derived from an EMBL/GenBank/DDBJ whole genome shotgun (WGS) entry which is preliminary data.</text>
</comment>
<dbReference type="Gene3D" id="3.40.50.10810">
    <property type="entry name" value="Tandem AAA-ATPase domain"/>
    <property type="match status" value="1"/>
</dbReference>
<feature type="region of interest" description="Disordered" evidence="6">
    <location>
        <begin position="1860"/>
        <end position="1879"/>
    </location>
</feature>
<feature type="compositionally biased region" description="Basic residues" evidence="6">
    <location>
        <begin position="1486"/>
        <end position="1506"/>
    </location>
</feature>
<dbReference type="Pfam" id="PF00176">
    <property type="entry name" value="SNF2-rel_dom"/>
    <property type="match status" value="1"/>
</dbReference>
<dbReference type="InterPro" id="IPR001525">
    <property type="entry name" value="C5_MeTfrase"/>
</dbReference>
<feature type="region of interest" description="Disordered" evidence="6">
    <location>
        <begin position="1373"/>
        <end position="1408"/>
    </location>
</feature>
<dbReference type="Pfam" id="PF00271">
    <property type="entry name" value="Helicase_C"/>
    <property type="match status" value="1"/>
</dbReference>
<dbReference type="InterPro" id="IPR027417">
    <property type="entry name" value="P-loop_NTPase"/>
</dbReference>
<keyword evidence="2" id="KW-0808">Transferase</keyword>
<dbReference type="PANTHER" id="PTHR45626:SF26">
    <property type="entry name" value="FAMILY HELICASE, PUTATIVE (AFU_ORTHOLOGUE AFUA_2G09120)-RELATED"/>
    <property type="match status" value="1"/>
</dbReference>
<evidence type="ECO:0000256" key="5">
    <source>
        <dbReference type="ARBA" id="ARBA00022840"/>
    </source>
</evidence>
<dbReference type="InterPro" id="IPR029063">
    <property type="entry name" value="SAM-dependent_MTases_sf"/>
</dbReference>
<feature type="compositionally biased region" description="Acidic residues" evidence="6">
    <location>
        <begin position="492"/>
        <end position="501"/>
    </location>
</feature>
<feature type="compositionally biased region" description="Basic residues" evidence="6">
    <location>
        <begin position="1533"/>
        <end position="1542"/>
    </location>
</feature>
<evidence type="ECO:0000313" key="9">
    <source>
        <dbReference type="Proteomes" id="UP001212997"/>
    </source>
</evidence>
<dbReference type="SUPFAM" id="SSF52540">
    <property type="entry name" value="P-loop containing nucleoside triphosphate hydrolases"/>
    <property type="match status" value="2"/>
</dbReference>
<evidence type="ECO:0000256" key="2">
    <source>
        <dbReference type="ARBA" id="ARBA00022679"/>
    </source>
</evidence>
<evidence type="ECO:0000256" key="4">
    <source>
        <dbReference type="ARBA" id="ARBA00022801"/>
    </source>
</evidence>
<gene>
    <name evidence="8" type="ORF">NLI96_g4458</name>
</gene>
<dbReference type="GO" id="GO:0008094">
    <property type="term" value="F:ATP-dependent activity, acting on DNA"/>
    <property type="evidence" value="ECO:0007669"/>
    <property type="project" value="TreeGrafter"/>
</dbReference>
<dbReference type="GO" id="GO:0006281">
    <property type="term" value="P:DNA repair"/>
    <property type="evidence" value="ECO:0007669"/>
    <property type="project" value="TreeGrafter"/>
</dbReference>
<keyword evidence="9" id="KW-1185">Reference proteome</keyword>
<evidence type="ECO:0000313" key="8">
    <source>
        <dbReference type="EMBL" id="KAJ3486127.1"/>
    </source>
</evidence>
<feature type="region of interest" description="Disordered" evidence="6">
    <location>
        <begin position="480"/>
        <end position="501"/>
    </location>
</feature>
<dbReference type="EMBL" id="JANAWD010000131">
    <property type="protein sequence ID" value="KAJ3486127.1"/>
    <property type="molecule type" value="Genomic_DNA"/>
</dbReference>
<keyword evidence="4" id="KW-0378">Hydrolase</keyword>
<sequence length="2157" mass="242950">MAKGKTVTKDESDIEEVDVDQESDVEMEEGTKLSEVDSLPPIHDISQIFSDLISHTPKIKPVIEHMQGRRMRVATMCSGTESPLLALELIRRSISEHYEIDFKFEHVFSCEIEPFKQAYIERNFSPPILFRDVCELGDDQATTAYGSLVDVPGDVDLLVAGTSCVDYSNLNNQKQTIDAQGESGKTFRGMMSWVKKHRPPLVILENVCSAPWDRVVGFFEDINYSAAWLRVDTKTFYIPHTRTRVYLLAVNQKKSSIPSRWKSELGTMKRPASSTLDAFLLPADDPRVHLARQKIVAEAAAGEQRRGRIEWGRCESRHQRARLEEELGLKRPLTSWEEGRRCKLPDFAWNDWGHGQVERVWDLLDISLLRSASKGIDPSYKTQVWNLSQNVDRNTSSGKVGICPCLTPSMIPYITNRGGPMTGIEALAMQGLPVDELLLTREKEDQLADLAGNAMSTTVVGACILSALIEGRKLLKKGSDRSTYESRKVDSSEDDSDVPDVSMEADVEAEATVPIEEHISGEEQLTEEPLDLVTTSETSLDSLLEDAHKSVRLCDCEGRKDMTDRQLNRCKGCGSSSCVRCGGKPEHDFEPIDIAKHPRLSPTVFAKTLKSTLPMSLKLTNVTQGLLDGLKAKSDYNIPDKRWRPWCKAVLRSVSEELRFVEPKRQEIWVATYRSTTAHLQLLLNPQQPEWRLFAQPEDEEPAKSDVRKLLEYPIGRFTCVNGLFDGQWDFALPVATSISLTMEGSNVVPSWESRLGLQQEALRDKMINSEIEVTVSDEDKDKLERDVSGKYTLLDKCGTAKSALHKRTPTSSDAKLPPLFLLYDPSRCGDPKDDSFVFSISVRRYEYGESRPIICRLTPKWQQSDVVGPQKVVCEIPYIWTKSSKVRLMAAGARDAFYSTPSSDFQLELSQDSCRSANALLVFRVPLRDHAGPEWPRGEWKEVDRVHERGTFKALAWLTERIKNVDDRFVNWQVLESPPIDHNCERCAPTPPEVKWALVKNKPVAMEDVVQAGEYERALKRRPAPFVTQLKLSDDGVGTVRIGLNMTSLMHRAWSRLPPGRKEKAVLSWRLQTDFFPVAELVLPKFQLSSNRHDVEHKQPPSFKIPLRPEQLRSLTWMVQRESKNVEPFIEEEISEAVLEALSWRAEGRAERPIRIRGGVLADEVGYGKTAITLGLIDCKAKEVEKEFDNIDDIKGKIPVRATLIVVPPHLTRQWNSEVQKFTRKRFKVVVLTTASNLNSTTIEEIQDADIVVVASNLFKSNVYLDNLETLAAAGSLPNADGRFFNARLDVSLQSLEGQVERLKNEGAVKVMEVVQEASKKDLESAYFVQSKRLKGKAYRDAAQEKQKEEVAKKTSKNKAKVHKGQIMEVVIPAHSKRKASPVDLKASSPSSNVNSDSETRPTKKRRAATKVIVISDDDFEDSDSDPVEVVGFTSNKRKRVTKSSGHSSAAEPPTSDYEESSAEESPDDDEGSAFDDSDDDAPKKKGKGKQTSRAKAPPKPRKGSRKSDTSEADTEDDGAMDVDDEEDEKPAKKKKGKATKAKATEEDDDEGNVIKKKKRREDSDPWKLKSPAVRKDWTQMKAPPLEMFHWARKVVDEYTYLDGKVLSMVTRISADRLWVLSGTPPIHDFLALKTISAFMGIHLGIDDEGEGQASASAIKKRYNQQSASERFHSFREVHTLEWHAHRHQVGQTFLDQFVRQNIAEIDEIPSSQKIEKINLPAAERAIYLELEHHLRALDMTVKRTKKSESDREKRLNQALGESKSAEEALLKRCSHFDLETSGKENAMKACEVIVQERTKQLDKCKASLTKMLQDALKKEKKIGKIDEETLFREYVRVTYAEGVGDKDATETIQELLQAENIHPPNHKSKGKSKDAPQLPSKIRDLVWELREHTHEIRRVTKELVGRVRSLRYFTVVRDLQKQKDTPAVISCPSCEREQLPIEEVAVLSSCGHMGCIECVTRCAEKEECVYVASGDCGAAARVLNVVRADTLGVDDVERDGKGRHYGLKLEKVINLIKKRIPSDERVLVFVQFPDLMKKVSEAFTAHNVTYLDIKGSASQKSKNLEKFQQDSKERVLLLNVMDESASGANLTSANHAIFLSPLLAPSQEIYNACETQAIGRLRRFGQTKHVHIYRFLSLNTIDVEIFEERTGSKVV</sequence>
<dbReference type="PROSITE" id="PS51194">
    <property type="entry name" value="HELICASE_CTER"/>
    <property type="match status" value="1"/>
</dbReference>
<dbReference type="InterPro" id="IPR038718">
    <property type="entry name" value="SNF2-like_sf"/>
</dbReference>
<feature type="compositionally biased region" description="Low complexity" evidence="6">
    <location>
        <begin position="1389"/>
        <end position="1398"/>
    </location>
</feature>
<keyword evidence="1" id="KW-0489">Methyltransferase</keyword>
<dbReference type="Gene3D" id="3.40.50.300">
    <property type="entry name" value="P-loop containing nucleotide triphosphate hydrolases"/>
    <property type="match status" value="1"/>
</dbReference>
<feature type="region of interest" description="Disordered" evidence="6">
    <location>
        <begin position="1"/>
        <end position="32"/>
    </location>
</feature>
<keyword evidence="5" id="KW-0067">ATP-binding</keyword>
<evidence type="ECO:0000256" key="3">
    <source>
        <dbReference type="ARBA" id="ARBA00022741"/>
    </source>
</evidence>
<dbReference type="CDD" id="cd18793">
    <property type="entry name" value="SF2_C_SNF"/>
    <property type="match status" value="1"/>
</dbReference>
<feature type="compositionally biased region" description="Acidic residues" evidence="6">
    <location>
        <begin position="12"/>
        <end position="28"/>
    </location>
</feature>
<keyword evidence="3" id="KW-0547">Nucleotide-binding</keyword>
<organism evidence="8 9">
    <name type="scientific">Meripilus lineatus</name>
    <dbReference type="NCBI Taxonomy" id="2056292"/>
    <lineage>
        <taxon>Eukaryota</taxon>
        <taxon>Fungi</taxon>
        <taxon>Dikarya</taxon>
        <taxon>Basidiomycota</taxon>
        <taxon>Agaricomycotina</taxon>
        <taxon>Agaricomycetes</taxon>
        <taxon>Polyporales</taxon>
        <taxon>Meripilaceae</taxon>
        <taxon>Meripilus</taxon>
    </lineage>
</organism>
<evidence type="ECO:0000256" key="6">
    <source>
        <dbReference type="SAM" id="MobiDB-lite"/>
    </source>
</evidence>
<dbReference type="GO" id="GO:0016787">
    <property type="term" value="F:hydrolase activity"/>
    <property type="evidence" value="ECO:0007669"/>
    <property type="project" value="UniProtKB-KW"/>
</dbReference>
<dbReference type="GO" id="GO:0032259">
    <property type="term" value="P:methylation"/>
    <property type="evidence" value="ECO:0007669"/>
    <property type="project" value="UniProtKB-KW"/>
</dbReference>
<dbReference type="Proteomes" id="UP001212997">
    <property type="component" value="Unassembled WGS sequence"/>
</dbReference>
<dbReference type="InterPro" id="IPR050628">
    <property type="entry name" value="SNF2_RAD54_helicase_TF"/>
</dbReference>
<dbReference type="InterPro" id="IPR014001">
    <property type="entry name" value="Helicase_ATP-bd"/>
</dbReference>
<dbReference type="InterPro" id="IPR049730">
    <property type="entry name" value="SNF2/RAD54-like_C"/>
</dbReference>
<proteinExistence type="predicted"/>
<feature type="domain" description="Helicase C-terminal" evidence="7">
    <location>
        <begin position="2010"/>
        <end position="2157"/>
    </location>
</feature>
<dbReference type="GO" id="GO:0008168">
    <property type="term" value="F:methyltransferase activity"/>
    <property type="evidence" value="ECO:0007669"/>
    <property type="project" value="UniProtKB-KW"/>
</dbReference>
<accession>A0AAD5YFP2</accession>
<dbReference type="GO" id="GO:0005634">
    <property type="term" value="C:nucleus"/>
    <property type="evidence" value="ECO:0007669"/>
    <property type="project" value="TreeGrafter"/>
</dbReference>
<feature type="compositionally biased region" description="Acidic residues" evidence="6">
    <location>
        <begin position="1512"/>
        <end position="1530"/>
    </location>
</feature>
<dbReference type="InterPro" id="IPR000330">
    <property type="entry name" value="SNF2_N"/>
</dbReference>
<feature type="compositionally biased region" description="Acidic residues" evidence="6">
    <location>
        <begin position="1458"/>
        <end position="1481"/>
    </location>
</feature>
<reference evidence="8" key="1">
    <citation type="submission" date="2022-07" db="EMBL/GenBank/DDBJ databases">
        <title>Genome Sequence of Physisporinus lineatus.</title>
        <authorList>
            <person name="Buettner E."/>
        </authorList>
    </citation>
    <scope>NUCLEOTIDE SEQUENCE</scope>
    <source>
        <strain evidence="8">VT162</strain>
    </source>
</reference>
<dbReference type="GO" id="GO:0005524">
    <property type="term" value="F:ATP binding"/>
    <property type="evidence" value="ECO:0007669"/>
    <property type="project" value="UniProtKB-KW"/>
</dbReference>
<name>A0AAD5YFP2_9APHY</name>